<proteinExistence type="predicted"/>
<dbReference type="Proteomes" id="UP001148629">
    <property type="component" value="Unassembled WGS sequence"/>
</dbReference>
<sequence length="1794" mass="202240">MSSGGSMPFCAAPGCAFICAENACDVFDDLTIQPWPEPDRNDEEAHAIWRRDYQQWRNVRCACGRGYFCRRHALWIPGGHVRNGLALPRERELEGDCPSTHYAQGYQDEAAPVETQLNDQQPPRIEYYGQDGPSSSSSSRRQRSNTEDPGRSSRHGSRPHRRQRSDRHPTRTERRYNEQDEIDVSSQYTASPVQSGGELPSTDGTYSSYQHLDDVASTSTFPAPYSYVQQSYYDPNSLIQTTDQVTYNATTGTYEQDIATRMGDVWDKNPLLDLINYAWQPGGSGQYDHSLIALMKAGLCHTYPGLDSGNSGSLIREPDVTPLVAFLLGPTHWTSEQQRIMGDNDNTTPTGKELVQSFGTDDACWQAALRYLKKHNETVQHKKKKRKKNYILLGNDNSPLTSIKSLIETAEDAYLKSTEKRGKTAKTFHQIVTCLQTHSRAINVFIQQEPRVTALVWGSIRILLQIVVDSEQASELTAEGILLVSQHAGRWCKMSRCFGYEKSVEEALIDLYVQVLGFLFSAINRFEKGTCGRLILSTYSSAEKKFAAKLDKLRDAADRLDRTVQTEKTIRLVADLTAVHGCPGSLQGSQADSLARGWTIMSYVVTRSVRGSIRVKGTVVPSKDPPCNVLEGQRASRQIRVSRSPASEANGRFFNLDMARIMTEAFTTFHEKQGRYQTSVDVGKIKSWIDELSNPVTARPDGLATAAEIDKDEPWIVRHSKWLEWQDPDSHGLLWVSGPPGCGKSTLAYRVMESLAKTQHSKAIISHAFQSNVSTQHRSLVCLAASILDQLLPSTYFISETQQNIFDKLVPLYHQYKSRPEDCPFERLWILCIPILKSEPDFVLVIDALDECAFNDASQASSLLEQISALLGSTTGRVAIFTRPNSILDVGTTSQPRRNEIRITVEDTLSDLDAFCNSASAGLSRLPGPQQLEVAKRASANAHGSFLWATLFFKRLNKIFDMKALTKAIDEFPDNCWDHYVETWHHRVGELDDNERSLCRNILLILLGARRRLTLNEIDDALGLFPNAAKFIISSFCQPLVQVVDDGLQLSHGSVRDFLLDGEFAQSEPDAVLAQRCLEFLLQDIYAGEDRIGQRLRKNVGLGGSTQDPEKSFYEYAARNWYRHLTAIPSPDPTLLVLAGRFLRALQFAHWAEYSYTDAGDFQAIRSTEIALTVWAKRLPENDRPLLHLNDYFEWPYNDLSKTYKEKSNDNILQWLALMHLGFYYFDKGRMTEMAYVRMEVSAGLCELLGRLHPLALRARSDAAYTFLFNGRLRKARELYAEVVEDQRKTTDDEDPSPFFTLVYQAQAEYLSIDSEAALGTLTTALAGFMRTSGPESNGFLGAQLWYAIIDTSVGHINQGIKMLEYVRDKRKEQYGPEDSFGIAAQLFLGDLYRRIGKKEEALANIEPGLEFRRGFWSISHFMTLDTALVLGIAYRDFGADDMANELVEELEKHANLGKEENFVRLCQVKHLRALLLFDGDNIDQGIRLLEAFLIETSSRNNNRAIQWIRLDLAYMLRYRGRDGDEDLAISLFDGIVTDRSDDDDEPDPPQWLRIAEEALRLVRRGKVDEAEDLLQKKNLRWAREEDLWMWLGVPPADTGWMKSPRGLGDDALTPHQEECNSTEACNLIIMLTHLTEPGFLKALYAGNALWHSSAFFCFCFKQPLMMRKLSKRKLDSDDLIRRLPHGDAWHHDIMSYLGSINSSMALLAILRLYAIIRPSKALSTGSAKGDIPLDVTALLVLGLANFSQAFVNFSLGLRQNRWIMGKGLDRITILDALFTVLDWSAAIGKIVLV</sequence>
<evidence type="ECO:0000313" key="1">
    <source>
        <dbReference type="EMBL" id="KAJ3549494.1"/>
    </source>
</evidence>
<organism evidence="1 2">
    <name type="scientific">Fusarium decemcellulare</name>
    <dbReference type="NCBI Taxonomy" id="57161"/>
    <lineage>
        <taxon>Eukaryota</taxon>
        <taxon>Fungi</taxon>
        <taxon>Dikarya</taxon>
        <taxon>Ascomycota</taxon>
        <taxon>Pezizomycotina</taxon>
        <taxon>Sordariomycetes</taxon>
        <taxon>Hypocreomycetidae</taxon>
        <taxon>Hypocreales</taxon>
        <taxon>Nectriaceae</taxon>
        <taxon>Fusarium</taxon>
        <taxon>Fusarium decemcellulare species complex</taxon>
    </lineage>
</organism>
<gene>
    <name evidence="1" type="ORF">NM208_g472</name>
</gene>
<evidence type="ECO:0000313" key="2">
    <source>
        <dbReference type="Proteomes" id="UP001148629"/>
    </source>
</evidence>
<accession>A0ACC1SZK0</accession>
<protein>
    <submittedName>
        <fullName evidence="1">Uncharacterized protein</fullName>
    </submittedName>
</protein>
<dbReference type="EMBL" id="JANRMS010000021">
    <property type="protein sequence ID" value="KAJ3549494.1"/>
    <property type="molecule type" value="Genomic_DNA"/>
</dbReference>
<keyword evidence="2" id="KW-1185">Reference proteome</keyword>
<comment type="caution">
    <text evidence="1">The sequence shown here is derived from an EMBL/GenBank/DDBJ whole genome shotgun (WGS) entry which is preliminary data.</text>
</comment>
<name>A0ACC1SZK0_9HYPO</name>
<reference evidence="1" key="1">
    <citation type="submission" date="2022-08" db="EMBL/GenBank/DDBJ databases">
        <title>Genome Sequence of Fusarium decemcellulare.</title>
        <authorList>
            <person name="Buettner E."/>
        </authorList>
    </citation>
    <scope>NUCLEOTIDE SEQUENCE</scope>
    <source>
        <strain evidence="1">Babe19</strain>
    </source>
</reference>